<accession>A0A8R1V1S2</accession>
<dbReference type="Proteomes" id="UP000005239">
    <property type="component" value="Unassembled WGS sequence"/>
</dbReference>
<name>A0A2A6CDI6_PRIPA</name>
<accession>A0A2A6CDI6</accession>
<evidence type="ECO:0000313" key="2">
    <source>
        <dbReference type="Proteomes" id="UP000005239"/>
    </source>
</evidence>
<sequence length="80" mass="8823">MYVLDAAGSGSGIPSLVSRQTVEEMRSYRILNVFPNESLLGLSTLEPITRNVSFFFFYTTYRDVFTCLVPSPGVLCSFGG</sequence>
<dbReference type="AlphaFoldDB" id="A0A2A6CDI6"/>
<keyword evidence="2" id="KW-1185">Reference proteome</keyword>
<proteinExistence type="predicted"/>
<reference evidence="2" key="1">
    <citation type="journal article" date="2008" name="Nat. Genet.">
        <title>The Pristionchus pacificus genome provides a unique perspective on nematode lifestyle and parasitism.</title>
        <authorList>
            <person name="Dieterich C."/>
            <person name="Clifton S.W."/>
            <person name="Schuster L.N."/>
            <person name="Chinwalla A."/>
            <person name="Delehaunty K."/>
            <person name="Dinkelacker I."/>
            <person name="Fulton L."/>
            <person name="Fulton R."/>
            <person name="Godfrey J."/>
            <person name="Minx P."/>
            <person name="Mitreva M."/>
            <person name="Roeseler W."/>
            <person name="Tian H."/>
            <person name="Witte H."/>
            <person name="Yang S.P."/>
            <person name="Wilson R.K."/>
            <person name="Sommer R.J."/>
        </authorList>
    </citation>
    <scope>NUCLEOTIDE SEQUENCE [LARGE SCALE GENOMIC DNA]</scope>
    <source>
        <strain evidence="2">PS312</strain>
    </source>
</reference>
<evidence type="ECO:0000313" key="1">
    <source>
        <dbReference type="EnsemblMetazoa" id="PPA46347.1"/>
    </source>
</evidence>
<dbReference type="EnsemblMetazoa" id="PPA46347.1">
    <property type="protein sequence ID" value="PPA46347.1"/>
    <property type="gene ID" value="WBGene00284716"/>
</dbReference>
<protein>
    <submittedName>
        <fullName evidence="1">Uncharacterized protein</fullName>
    </submittedName>
</protein>
<reference evidence="1" key="2">
    <citation type="submission" date="2022-06" db="UniProtKB">
        <authorList>
            <consortium name="EnsemblMetazoa"/>
        </authorList>
    </citation>
    <scope>IDENTIFICATION</scope>
    <source>
        <strain evidence="1">PS312</strain>
    </source>
</reference>
<gene>
    <name evidence="1" type="primary">WBGene00284716</name>
</gene>
<organism evidence="1 2">
    <name type="scientific">Pristionchus pacificus</name>
    <name type="common">Parasitic nematode worm</name>
    <dbReference type="NCBI Taxonomy" id="54126"/>
    <lineage>
        <taxon>Eukaryota</taxon>
        <taxon>Metazoa</taxon>
        <taxon>Ecdysozoa</taxon>
        <taxon>Nematoda</taxon>
        <taxon>Chromadorea</taxon>
        <taxon>Rhabditida</taxon>
        <taxon>Rhabditina</taxon>
        <taxon>Diplogasteromorpha</taxon>
        <taxon>Diplogasteroidea</taxon>
        <taxon>Neodiplogasteridae</taxon>
        <taxon>Pristionchus</taxon>
    </lineage>
</organism>